<keyword evidence="2" id="KW-1185">Reference proteome</keyword>
<dbReference type="Proteomes" id="UP000091857">
    <property type="component" value="Chromosome 6"/>
</dbReference>
<accession>A0A2C9VQ37</accession>
<comment type="caution">
    <text evidence="1">The sequence shown here is derived from an EMBL/GenBank/DDBJ whole genome shotgun (WGS) entry which is preliminary data.</text>
</comment>
<name>A0A2C9VQ37_MANES</name>
<protein>
    <submittedName>
        <fullName evidence="1">Uncharacterized protein</fullName>
    </submittedName>
</protein>
<dbReference type="OrthoDB" id="1696465at2759"/>
<dbReference type="PANTHER" id="PTHR35121">
    <property type="entry name" value="HOMEODOMAIN PROTEIN 8, PUTATIVE-RELATED"/>
    <property type="match status" value="1"/>
</dbReference>
<organism evidence="1 2">
    <name type="scientific">Manihot esculenta</name>
    <name type="common">Cassava</name>
    <name type="synonym">Jatropha manihot</name>
    <dbReference type="NCBI Taxonomy" id="3983"/>
    <lineage>
        <taxon>Eukaryota</taxon>
        <taxon>Viridiplantae</taxon>
        <taxon>Streptophyta</taxon>
        <taxon>Embryophyta</taxon>
        <taxon>Tracheophyta</taxon>
        <taxon>Spermatophyta</taxon>
        <taxon>Magnoliopsida</taxon>
        <taxon>eudicotyledons</taxon>
        <taxon>Gunneridae</taxon>
        <taxon>Pentapetalae</taxon>
        <taxon>rosids</taxon>
        <taxon>fabids</taxon>
        <taxon>Malpighiales</taxon>
        <taxon>Euphorbiaceae</taxon>
        <taxon>Crotonoideae</taxon>
        <taxon>Manihoteae</taxon>
        <taxon>Manihot</taxon>
    </lineage>
</organism>
<dbReference type="Gramene" id="Manes.06G041100.1.v8.1">
    <property type="protein sequence ID" value="Manes.06G041100.1.v8.1.CDS.1"/>
    <property type="gene ID" value="Manes.06G041100.v8.1"/>
</dbReference>
<dbReference type="AlphaFoldDB" id="A0A2C9VQ37"/>
<dbReference type="OMA" id="CISGHDM"/>
<proteinExistence type="predicted"/>
<dbReference type="EMBL" id="CM004392">
    <property type="protein sequence ID" value="OAY46958.1"/>
    <property type="molecule type" value="Genomic_DNA"/>
</dbReference>
<evidence type="ECO:0000313" key="2">
    <source>
        <dbReference type="Proteomes" id="UP000091857"/>
    </source>
</evidence>
<dbReference type="PANTHER" id="PTHR35121:SF2">
    <property type="entry name" value="SWIM-TYPE DOMAIN-CONTAINING PROTEIN"/>
    <property type="match status" value="1"/>
</dbReference>
<gene>
    <name evidence="1" type="ORF">MANES_06G041100v8</name>
</gene>
<reference evidence="2" key="1">
    <citation type="journal article" date="2016" name="Nat. Biotechnol.">
        <title>Sequencing wild and cultivated cassava and related species reveals extensive interspecific hybridization and genetic diversity.</title>
        <authorList>
            <person name="Bredeson J.V."/>
            <person name="Lyons J.B."/>
            <person name="Prochnik S.E."/>
            <person name="Wu G.A."/>
            <person name="Ha C.M."/>
            <person name="Edsinger-Gonzales E."/>
            <person name="Grimwood J."/>
            <person name="Schmutz J."/>
            <person name="Rabbi I.Y."/>
            <person name="Egesi C."/>
            <person name="Nauluvula P."/>
            <person name="Lebot V."/>
            <person name="Ndunguru J."/>
            <person name="Mkamilo G."/>
            <person name="Bart R.S."/>
            <person name="Setter T.L."/>
            <person name="Gleadow R.M."/>
            <person name="Kulakow P."/>
            <person name="Ferguson M.E."/>
            <person name="Rounsley S."/>
            <person name="Rokhsar D.S."/>
        </authorList>
    </citation>
    <scope>NUCLEOTIDE SEQUENCE [LARGE SCALE GENOMIC DNA]</scope>
    <source>
        <strain evidence="2">cv. AM560-2</strain>
    </source>
</reference>
<evidence type="ECO:0000313" key="1">
    <source>
        <dbReference type="EMBL" id="OAY46958.1"/>
    </source>
</evidence>
<sequence length="109" mass="11624">MATGAADGFFRFVNNGCLSGSDTGIERRPYHRNCRCALHNNSKGSCHHEISKCKTVSYPIRRSWSEGCLALASVSAAASGHSSLSSSSSCSCFQMGKIQQLGLCSDVDE</sequence>